<keyword evidence="1 2" id="KW-0418">Kinase</keyword>
<comment type="pathway">
    <text evidence="1">Cell wall biogenesis; peptidoglycan recycling.</text>
</comment>
<name>A0A4R0MIU6_9SPHI</name>
<keyword evidence="1 2" id="KW-0808">Transferase</keyword>
<dbReference type="InterPro" id="IPR005338">
    <property type="entry name" value="Anhydro_N_Ac-Mur_kinase"/>
</dbReference>
<reference evidence="2 3" key="1">
    <citation type="submission" date="2019-02" db="EMBL/GenBank/DDBJ databases">
        <title>Pedobacter sp. RP-3-8 sp. nov., isolated from Arctic soil.</title>
        <authorList>
            <person name="Dahal R.H."/>
        </authorList>
    </citation>
    <scope>NUCLEOTIDE SEQUENCE [LARGE SCALE GENOMIC DNA]</scope>
    <source>
        <strain evidence="2 3">RP-3-8</strain>
    </source>
</reference>
<dbReference type="InterPro" id="IPR043129">
    <property type="entry name" value="ATPase_NBD"/>
</dbReference>
<dbReference type="GO" id="GO:0005524">
    <property type="term" value="F:ATP binding"/>
    <property type="evidence" value="ECO:0007669"/>
    <property type="project" value="UniProtKB-UniRule"/>
</dbReference>
<comment type="function">
    <text evidence="1">Catalyzes the specific phosphorylation of 1,6-anhydro-N-acetylmuramic acid (anhMurNAc) with the simultaneous cleavage of the 1,6-anhydro ring, generating MurNAc-6-P. Is required for the utilization of anhMurNAc either imported from the medium or derived from its own cell wall murein, and thus plays a role in cell wall recycling.</text>
</comment>
<dbReference type="OrthoDB" id="9763949at2"/>
<dbReference type="UniPathway" id="UPA00544"/>
<evidence type="ECO:0000256" key="1">
    <source>
        <dbReference type="HAMAP-Rule" id="MF_01270"/>
    </source>
</evidence>
<dbReference type="GO" id="GO:0009254">
    <property type="term" value="P:peptidoglycan turnover"/>
    <property type="evidence" value="ECO:0007669"/>
    <property type="project" value="UniProtKB-UniRule"/>
</dbReference>
<dbReference type="AlphaFoldDB" id="A0A4R0MIU6"/>
<comment type="caution">
    <text evidence="2">The sequence shown here is derived from an EMBL/GenBank/DDBJ whole genome shotgun (WGS) entry which is preliminary data.</text>
</comment>
<proteinExistence type="inferred from homology"/>
<dbReference type="GO" id="GO:0016301">
    <property type="term" value="F:kinase activity"/>
    <property type="evidence" value="ECO:0007669"/>
    <property type="project" value="UniProtKB-KW"/>
</dbReference>
<dbReference type="Gene3D" id="3.30.420.40">
    <property type="match status" value="2"/>
</dbReference>
<dbReference type="EC" id="2.7.1.170" evidence="1"/>
<dbReference type="EMBL" id="SJSM01000026">
    <property type="protein sequence ID" value="TCC86518.1"/>
    <property type="molecule type" value="Genomic_DNA"/>
</dbReference>
<sequence>MNSNWKRIFNIIQKPERLIIGLMSGTSMDGLDIALCGVTGSGIETRVRVIEFKTKDYTNEFKAEIKSIFSRRDADLQMVCLMNEKVALLHAEMILEAIAEWGRQPEDIDVIASHGQTIFHAPKSLHGLEDYPNATLQIGDGDHIAVKTGIVTIADFRQKHIAAGGEGAPLAVYGDYLLFSKKDEDRIMLNIGGIANFTYLPGSNDATKVFSTDVGPGNTLMDQFVQKHYKGLYYDENASIASAGVVNGQLLKELMESDFLEADFPKTTGPELFNLAYLAAAQNNSNTSQISKEDVMATLCSFSAQVIVNSVEKCFGKDKTPSIYISGGGMHNPLLLQQLKTKLSNASFHSTDALEINPDAKEAVLFAILANETLVGDKIDFGNRAGVPSVQMGKVCLP</sequence>
<protein>
    <recommendedName>
        <fullName evidence="1">Anhydro-N-acetylmuramic acid kinase</fullName>
        <ecNumber evidence="1">2.7.1.170</ecNumber>
    </recommendedName>
    <alternativeName>
        <fullName evidence="1">AnhMurNAc kinase</fullName>
    </alternativeName>
</protein>
<dbReference type="Pfam" id="PF03702">
    <property type="entry name" value="AnmK"/>
    <property type="match status" value="1"/>
</dbReference>
<evidence type="ECO:0000313" key="2">
    <source>
        <dbReference type="EMBL" id="TCC86518.1"/>
    </source>
</evidence>
<comment type="pathway">
    <text evidence="1">Amino-sugar metabolism; 1,6-anhydro-N-acetylmuramate degradation.</text>
</comment>
<dbReference type="HAMAP" id="MF_01270">
    <property type="entry name" value="AnhMurNAc_kinase"/>
    <property type="match status" value="1"/>
</dbReference>
<dbReference type="GO" id="GO:0006040">
    <property type="term" value="P:amino sugar metabolic process"/>
    <property type="evidence" value="ECO:0007669"/>
    <property type="project" value="InterPro"/>
</dbReference>
<keyword evidence="1" id="KW-0547">Nucleotide-binding</keyword>
<keyword evidence="1" id="KW-0119">Carbohydrate metabolism</keyword>
<dbReference type="GO" id="GO:0097175">
    <property type="term" value="P:1,6-anhydro-N-acetyl-beta-muramic acid catabolic process"/>
    <property type="evidence" value="ECO:0007669"/>
    <property type="project" value="UniProtKB-UniRule"/>
</dbReference>
<dbReference type="PANTHER" id="PTHR30605">
    <property type="entry name" value="ANHYDRO-N-ACETYLMURAMIC ACID KINASE"/>
    <property type="match status" value="1"/>
</dbReference>
<evidence type="ECO:0000313" key="3">
    <source>
        <dbReference type="Proteomes" id="UP000291117"/>
    </source>
</evidence>
<accession>A0A4R0MIU6</accession>
<dbReference type="CDD" id="cd24050">
    <property type="entry name" value="ASKHA_NBD_ANMK"/>
    <property type="match status" value="1"/>
</dbReference>
<comment type="similarity">
    <text evidence="1">Belongs to the anhydro-N-acetylmuramic acid kinase family.</text>
</comment>
<gene>
    <name evidence="1" type="primary">anmK</name>
    <name evidence="2" type="ORF">EZ444_23535</name>
</gene>
<dbReference type="SUPFAM" id="SSF53067">
    <property type="entry name" value="Actin-like ATPase domain"/>
    <property type="match status" value="1"/>
</dbReference>
<feature type="binding site" evidence="1">
    <location>
        <begin position="25"/>
        <end position="32"/>
    </location>
    <ligand>
        <name>ATP</name>
        <dbReference type="ChEBI" id="CHEBI:30616"/>
    </ligand>
</feature>
<dbReference type="Proteomes" id="UP000291117">
    <property type="component" value="Unassembled WGS sequence"/>
</dbReference>
<dbReference type="UniPathway" id="UPA00343"/>
<keyword evidence="3" id="KW-1185">Reference proteome</keyword>
<comment type="catalytic activity">
    <reaction evidence="1">
        <text>1,6-anhydro-N-acetyl-beta-muramate + ATP + H2O = N-acetyl-D-muramate 6-phosphate + ADP + H(+)</text>
        <dbReference type="Rhea" id="RHEA:24952"/>
        <dbReference type="ChEBI" id="CHEBI:15377"/>
        <dbReference type="ChEBI" id="CHEBI:15378"/>
        <dbReference type="ChEBI" id="CHEBI:30616"/>
        <dbReference type="ChEBI" id="CHEBI:58690"/>
        <dbReference type="ChEBI" id="CHEBI:58722"/>
        <dbReference type="ChEBI" id="CHEBI:456216"/>
        <dbReference type="EC" id="2.7.1.170"/>
    </reaction>
</comment>
<organism evidence="2 3">
    <name type="scientific">Pedobacter hiemivivus</name>
    <dbReference type="NCBI Taxonomy" id="2530454"/>
    <lineage>
        <taxon>Bacteria</taxon>
        <taxon>Pseudomonadati</taxon>
        <taxon>Bacteroidota</taxon>
        <taxon>Sphingobacteriia</taxon>
        <taxon>Sphingobacteriales</taxon>
        <taxon>Sphingobacteriaceae</taxon>
        <taxon>Pedobacter</taxon>
    </lineage>
</organism>
<dbReference type="PANTHER" id="PTHR30605:SF0">
    <property type="entry name" value="ANHYDRO-N-ACETYLMURAMIC ACID KINASE"/>
    <property type="match status" value="1"/>
</dbReference>
<dbReference type="RefSeq" id="WP_131611978.1">
    <property type="nucleotide sequence ID" value="NZ_SJSM01000026.1"/>
</dbReference>
<keyword evidence="1" id="KW-0067">ATP-binding</keyword>
<dbReference type="GO" id="GO:0016773">
    <property type="term" value="F:phosphotransferase activity, alcohol group as acceptor"/>
    <property type="evidence" value="ECO:0007669"/>
    <property type="project" value="UniProtKB-UniRule"/>
</dbReference>
<dbReference type="NCBIfam" id="NF007149">
    <property type="entry name" value="PRK09585.3-4"/>
    <property type="match status" value="1"/>
</dbReference>